<evidence type="ECO:0000259" key="1">
    <source>
        <dbReference type="Pfam" id="PF14244"/>
    </source>
</evidence>
<sequence>MVEIPSTLSGGNTCGILFGSYGDQSNTIGQYTNTNNARGPSDPEFGNPFYINANENLAQPTIPIVLDGPNYQMCSRVVRVVLKTKYKLGFIDESIPILDRNDDMSNIWDA</sequence>
<keyword evidence="3" id="KW-1185">Reference proteome</keyword>
<dbReference type="InterPro" id="IPR029472">
    <property type="entry name" value="Copia-like_N"/>
</dbReference>
<feature type="domain" description="Retrotransposon Copia-like N-terminal" evidence="1">
    <location>
        <begin position="55"/>
        <end position="95"/>
    </location>
</feature>
<proteinExistence type="predicted"/>
<dbReference type="EMBL" id="OZ034816">
    <property type="protein sequence ID" value="CAL1377784.1"/>
    <property type="molecule type" value="Genomic_DNA"/>
</dbReference>
<accession>A0AAV2DW85</accession>
<evidence type="ECO:0000313" key="2">
    <source>
        <dbReference type="EMBL" id="CAL1377784.1"/>
    </source>
</evidence>
<name>A0AAV2DW85_9ROSI</name>
<dbReference type="AlphaFoldDB" id="A0AAV2DW85"/>
<evidence type="ECO:0000313" key="3">
    <source>
        <dbReference type="Proteomes" id="UP001497516"/>
    </source>
</evidence>
<reference evidence="2 3" key="1">
    <citation type="submission" date="2024-04" db="EMBL/GenBank/DDBJ databases">
        <authorList>
            <person name="Fracassetti M."/>
        </authorList>
    </citation>
    <scope>NUCLEOTIDE SEQUENCE [LARGE SCALE GENOMIC DNA]</scope>
</reference>
<gene>
    <name evidence="2" type="ORF">LTRI10_LOCUS19410</name>
</gene>
<dbReference type="Pfam" id="PF14244">
    <property type="entry name" value="Retrotran_gag_3"/>
    <property type="match status" value="1"/>
</dbReference>
<dbReference type="Proteomes" id="UP001497516">
    <property type="component" value="Chromosome 3"/>
</dbReference>
<protein>
    <recommendedName>
        <fullName evidence="1">Retrotransposon Copia-like N-terminal domain-containing protein</fullName>
    </recommendedName>
</protein>
<organism evidence="2 3">
    <name type="scientific">Linum trigynum</name>
    <dbReference type="NCBI Taxonomy" id="586398"/>
    <lineage>
        <taxon>Eukaryota</taxon>
        <taxon>Viridiplantae</taxon>
        <taxon>Streptophyta</taxon>
        <taxon>Embryophyta</taxon>
        <taxon>Tracheophyta</taxon>
        <taxon>Spermatophyta</taxon>
        <taxon>Magnoliopsida</taxon>
        <taxon>eudicotyledons</taxon>
        <taxon>Gunneridae</taxon>
        <taxon>Pentapetalae</taxon>
        <taxon>rosids</taxon>
        <taxon>fabids</taxon>
        <taxon>Malpighiales</taxon>
        <taxon>Linaceae</taxon>
        <taxon>Linum</taxon>
    </lineage>
</organism>